<evidence type="ECO:0000256" key="1">
    <source>
        <dbReference type="ARBA" id="ARBA00022571"/>
    </source>
</evidence>
<evidence type="ECO:0000313" key="3">
    <source>
        <dbReference type="EMBL" id="CAB4303637.1"/>
    </source>
</evidence>
<dbReference type="EMBL" id="CAEKKB010000003">
    <property type="protein sequence ID" value="CAB4303637.1"/>
    <property type="molecule type" value="Genomic_DNA"/>
</dbReference>
<name>A0A6J5WU88_PRUAR</name>
<accession>A0A6J5WU88</accession>
<dbReference type="PANTHER" id="PTHR23100">
    <property type="entry name" value="ARGININE BIOSYNTHESIS BIFUNCTIONAL PROTEIN ARGJ"/>
    <property type="match status" value="1"/>
</dbReference>
<dbReference type="Pfam" id="PF01960">
    <property type="entry name" value="ArgJ"/>
    <property type="match status" value="1"/>
</dbReference>
<evidence type="ECO:0008006" key="5">
    <source>
        <dbReference type="Google" id="ProtNLM"/>
    </source>
</evidence>
<dbReference type="InterPro" id="IPR002813">
    <property type="entry name" value="Arg_biosynth_ArgJ"/>
</dbReference>
<evidence type="ECO:0000313" key="4">
    <source>
        <dbReference type="Proteomes" id="UP000507245"/>
    </source>
</evidence>
<protein>
    <recommendedName>
        <fullName evidence="5">Glutamate N-acetyltransferase</fullName>
    </recommendedName>
</protein>
<reference evidence="4" key="1">
    <citation type="journal article" date="2020" name="Genome Biol.">
        <title>Gamete binning: chromosome-level and haplotype-resolved genome assembly enabled by high-throughput single-cell sequencing of gamete genomes.</title>
        <authorList>
            <person name="Campoy J.A."/>
            <person name="Sun H."/>
            <person name="Goel M."/>
            <person name="Jiao W.-B."/>
            <person name="Folz-Donahue K."/>
            <person name="Wang N."/>
            <person name="Rubio M."/>
            <person name="Liu C."/>
            <person name="Kukat C."/>
            <person name="Ruiz D."/>
            <person name="Huettel B."/>
            <person name="Schneeberger K."/>
        </authorList>
    </citation>
    <scope>NUCLEOTIDE SEQUENCE [LARGE SCALE GENOMIC DNA]</scope>
    <source>
        <strain evidence="4">cv. Rojo Pasion</strain>
    </source>
</reference>
<keyword evidence="1" id="KW-0055">Arginine biosynthesis</keyword>
<keyword evidence="4" id="KW-1185">Reference proteome</keyword>
<organism evidence="3 4">
    <name type="scientific">Prunus armeniaca</name>
    <name type="common">Apricot</name>
    <name type="synonym">Armeniaca vulgaris</name>
    <dbReference type="NCBI Taxonomy" id="36596"/>
    <lineage>
        <taxon>Eukaryota</taxon>
        <taxon>Viridiplantae</taxon>
        <taxon>Streptophyta</taxon>
        <taxon>Embryophyta</taxon>
        <taxon>Tracheophyta</taxon>
        <taxon>Spermatophyta</taxon>
        <taxon>Magnoliopsida</taxon>
        <taxon>eudicotyledons</taxon>
        <taxon>Gunneridae</taxon>
        <taxon>Pentapetalae</taxon>
        <taxon>rosids</taxon>
        <taxon>fabids</taxon>
        <taxon>Rosales</taxon>
        <taxon>Rosaceae</taxon>
        <taxon>Amygdaloideae</taxon>
        <taxon>Amygdaleae</taxon>
        <taxon>Prunus</taxon>
    </lineage>
</organism>
<dbReference type="AlphaFoldDB" id="A0A6J5WU88"/>
<sequence length="192" mass="21478">MVPKTSQGRQSSLGYFVLQLLQMKPAEVLIESTRVLGQRIKNEALLKSLPKLVNSLSASTEGANDAAVAITTTDLVSKSVAIQCQVGGTDIRIGGMAKGSRMIHPNMAKMLGVITTDAMVSSDVWRKMVQVAVNRSFNQITFWQQLVAKPIHLQHLFFQFQLYYKVAGLRRWGFCSGFLVVHFYRTYYANEM</sequence>
<dbReference type="Gene3D" id="3.60.70.12">
    <property type="entry name" value="L-amino peptidase D-ALA esterase/amidase"/>
    <property type="match status" value="1"/>
</dbReference>
<dbReference type="GO" id="GO:0006592">
    <property type="term" value="P:ornithine biosynthetic process"/>
    <property type="evidence" value="ECO:0007669"/>
    <property type="project" value="TreeGrafter"/>
</dbReference>
<keyword evidence="1" id="KW-0028">Amino-acid biosynthesis</keyword>
<dbReference type="PANTHER" id="PTHR23100:SF0">
    <property type="entry name" value="ARGININE BIOSYNTHESIS BIFUNCTIONAL PROTEIN ARGJ, MITOCHONDRIAL"/>
    <property type="match status" value="1"/>
</dbReference>
<evidence type="ECO:0000256" key="2">
    <source>
        <dbReference type="ARBA" id="ARBA00023268"/>
    </source>
</evidence>
<dbReference type="GO" id="GO:0004042">
    <property type="term" value="F:L-glutamate N-acetyltransferase activity"/>
    <property type="evidence" value="ECO:0007669"/>
    <property type="project" value="TreeGrafter"/>
</dbReference>
<dbReference type="GO" id="GO:0006526">
    <property type="term" value="P:L-arginine biosynthetic process"/>
    <property type="evidence" value="ECO:0007669"/>
    <property type="project" value="UniProtKB-KW"/>
</dbReference>
<keyword evidence="2" id="KW-0511">Multifunctional enzyme</keyword>
<proteinExistence type="predicted"/>
<dbReference type="Proteomes" id="UP000507245">
    <property type="component" value="Unassembled WGS sequence"/>
</dbReference>
<dbReference type="GO" id="GO:0004358">
    <property type="term" value="F:L-glutamate N-acetyltransferase activity, acting on acetyl-L-ornithine as donor"/>
    <property type="evidence" value="ECO:0007669"/>
    <property type="project" value="InterPro"/>
</dbReference>
<dbReference type="OrthoDB" id="2017946at2759"/>
<gene>
    <name evidence="3" type="ORF">ORAREDHAP_LOCUS20044</name>
</gene>
<dbReference type="InterPro" id="IPR016117">
    <property type="entry name" value="ArgJ-like_dom_sf"/>
</dbReference>
<dbReference type="SUPFAM" id="SSF56266">
    <property type="entry name" value="DmpA/ArgJ-like"/>
    <property type="match status" value="1"/>
</dbReference>